<comment type="pathway">
    <text evidence="1 9">Cell wall biogenesis; peptidoglycan biosynthesis.</text>
</comment>
<dbReference type="Proteomes" id="UP000448867">
    <property type="component" value="Unassembled WGS sequence"/>
</dbReference>
<dbReference type="EMBL" id="WKKI01000003">
    <property type="protein sequence ID" value="MRX71158.1"/>
    <property type="molecule type" value="Genomic_DNA"/>
</dbReference>
<keyword evidence="7 9" id="KW-0961">Cell wall biogenesis/degradation</keyword>
<keyword evidence="6 9" id="KW-0573">Peptidoglycan synthesis</keyword>
<keyword evidence="13" id="KW-1185">Reference proteome</keyword>
<keyword evidence="10" id="KW-0732">Signal</keyword>
<comment type="pathway">
    <text evidence="8">Glycan biosynthesis.</text>
</comment>
<feature type="domain" description="L,D-TPase catalytic" evidence="11">
    <location>
        <begin position="27"/>
        <end position="151"/>
    </location>
</feature>
<dbReference type="PANTHER" id="PTHR30582">
    <property type="entry name" value="L,D-TRANSPEPTIDASE"/>
    <property type="match status" value="1"/>
</dbReference>
<gene>
    <name evidence="12" type="ORF">GJU40_03100</name>
</gene>
<dbReference type="UniPathway" id="UPA00219"/>
<evidence type="ECO:0000256" key="1">
    <source>
        <dbReference type="ARBA" id="ARBA00004752"/>
    </source>
</evidence>
<protein>
    <submittedName>
        <fullName evidence="12">L,D-transpeptidase family protein</fullName>
    </submittedName>
</protein>
<keyword evidence="5 9" id="KW-0133">Cell shape</keyword>
<feature type="active site" description="Nucleophile" evidence="9">
    <location>
        <position position="127"/>
    </location>
</feature>
<evidence type="ECO:0000256" key="9">
    <source>
        <dbReference type="PROSITE-ProRule" id="PRU01373"/>
    </source>
</evidence>
<proteinExistence type="inferred from homology"/>
<feature type="active site" description="Proton donor/acceptor" evidence="9">
    <location>
        <position position="111"/>
    </location>
</feature>
<evidence type="ECO:0000256" key="3">
    <source>
        <dbReference type="ARBA" id="ARBA00022679"/>
    </source>
</evidence>
<evidence type="ECO:0000256" key="8">
    <source>
        <dbReference type="ARBA" id="ARBA00060592"/>
    </source>
</evidence>
<accession>A0A7X2IXX7</accession>
<name>A0A7X2IXX7_9BACI</name>
<evidence type="ECO:0000256" key="7">
    <source>
        <dbReference type="ARBA" id="ARBA00023316"/>
    </source>
</evidence>
<dbReference type="InterPro" id="IPR050979">
    <property type="entry name" value="LD-transpeptidase"/>
</dbReference>
<evidence type="ECO:0000259" key="11">
    <source>
        <dbReference type="PROSITE" id="PS52029"/>
    </source>
</evidence>
<comment type="similarity">
    <text evidence="2">Belongs to the YkuD family.</text>
</comment>
<dbReference type="GO" id="GO:0071972">
    <property type="term" value="F:peptidoglycan L,D-transpeptidase activity"/>
    <property type="evidence" value="ECO:0007669"/>
    <property type="project" value="TreeGrafter"/>
</dbReference>
<evidence type="ECO:0000313" key="12">
    <source>
        <dbReference type="EMBL" id="MRX71158.1"/>
    </source>
</evidence>
<evidence type="ECO:0000256" key="5">
    <source>
        <dbReference type="ARBA" id="ARBA00022960"/>
    </source>
</evidence>
<dbReference type="GO" id="GO:0071555">
    <property type="term" value="P:cell wall organization"/>
    <property type="evidence" value="ECO:0007669"/>
    <property type="project" value="UniProtKB-UniRule"/>
</dbReference>
<dbReference type="Pfam" id="PF03734">
    <property type="entry name" value="YkuD"/>
    <property type="match status" value="1"/>
</dbReference>
<sequence length="173" mass="19200">MKKILLSFVFLAAFLVFSLPVQAVPNQLIIINKSTNQLAYFQKGKVVKTFSVATGKTKHATPEGKFSIANKIKNRPYYKENIRGGDKRNPLGDRWLGLKIGRTNGTTYAIHGNNNPNSIGKYVSAGCIRMHNEEVRWLYNQISVGTPVLILRSKQSFATIAKNNGYSKAVAAK</sequence>
<dbReference type="InterPro" id="IPR005490">
    <property type="entry name" value="LD_TPept_cat_dom"/>
</dbReference>
<dbReference type="GO" id="GO:0018104">
    <property type="term" value="P:peptidoglycan-protein cross-linking"/>
    <property type="evidence" value="ECO:0007669"/>
    <property type="project" value="TreeGrafter"/>
</dbReference>
<feature type="signal peptide" evidence="10">
    <location>
        <begin position="1"/>
        <end position="23"/>
    </location>
</feature>
<dbReference type="FunFam" id="2.40.440.10:FF:000003">
    <property type="entry name" value="L,D-transpeptidase YciB"/>
    <property type="match status" value="1"/>
</dbReference>
<dbReference type="CDD" id="cd16913">
    <property type="entry name" value="YkuD_like"/>
    <property type="match status" value="1"/>
</dbReference>
<reference evidence="12 13" key="1">
    <citation type="submission" date="2019-11" db="EMBL/GenBank/DDBJ databases">
        <title>Bacillus lacus genome.</title>
        <authorList>
            <person name="Allen C.J."/>
            <person name="Newman J.D."/>
        </authorList>
    </citation>
    <scope>NUCLEOTIDE SEQUENCE [LARGE SCALE GENOMIC DNA]</scope>
    <source>
        <strain evidence="12 13">KCTC 33946</strain>
    </source>
</reference>
<dbReference type="InterPro" id="IPR038063">
    <property type="entry name" value="Transpep_catalytic_dom"/>
</dbReference>
<dbReference type="PROSITE" id="PS52029">
    <property type="entry name" value="LD_TPASE"/>
    <property type="match status" value="1"/>
</dbReference>
<feature type="chain" id="PRO_5030909875" evidence="10">
    <location>
        <begin position="24"/>
        <end position="173"/>
    </location>
</feature>
<organism evidence="12 13">
    <name type="scientific">Metabacillus lacus</name>
    <dbReference type="NCBI Taxonomy" id="1983721"/>
    <lineage>
        <taxon>Bacteria</taxon>
        <taxon>Bacillati</taxon>
        <taxon>Bacillota</taxon>
        <taxon>Bacilli</taxon>
        <taxon>Bacillales</taxon>
        <taxon>Bacillaceae</taxon>
        <taxon>Metabacillus</taxon>
    </lineage>
</organism>
<keyword evidence="3" id="KW-0808">Transferase</keyword>
<dbReference type="RefSeq" id="WP_343031363.1">
    <property type="nucleotide sequence ID" value="NZ_WKKI01000003.1"/>
</dbReference>
<dbReference type="GO" id="GO:0016740">
    <property type="term" value="F:transferase activity"/>
    <property type="evidence" value="ECO:0007669"/>
    <property type="project" value="UniProtKB-KW"/>
</dbReference>
<evidence type="ECO:0000313" key="13">
    <source>
        <dbReference type="Proteomes" id="UP000448867"/>
    </source>
</evidence>
<dbReference type="Gene3D" id="2.40.440.10">
    <property type="entry name" value="L,D-transpeptidase catalytic domain-like"/>
    <property type="match status" value="1"/>
</dbReference>
<dbReference type="GO" id="GO:0005576">
    <property type="term" value="C:extracellular region"/>
    <property type="evidence" value="ECO:0007669"/>
    <property type="project" value="TreeGrafter"/>
</dbReference>
<evidence type="ECO:0000256" key="10">
    <source>
        <dbReference type="SAM" id="SignalP"/>
    </source>
</evidence>
<evidence type="ECO:0000256" key="6">
    <source>
        <dbReference type="ARBA" id="ARBA00022984"/>
    </source>
</evidence>
<dbReference type="SUPFAM" id="SSF141523">
    <property type="entry name" value="L,D-transpeptidase catalytic domain-like"/>
    <property type="match status" value="1"/>
</dbReference>
<evidence type="ECO:0000256" key="4">
    <source>
        <dbReference type="ARBA" id="ARBA00022801"/>
    </source>
</evidence>
<dbReference type="PANTHER" id="PTHR30582:SF4">
    <property type="entry name" value="L,D-TRANSPEPTIDASE YQJB-RELATED"/>
    <property type="match status" value="1"/>
</dbReference>
<keyword evidence="4" id="KW-0378">Hydrolase</keyword>
<comment type="caution">
    <text evidence="12">The sequence shown here is derived from an EMBL/GenBank/DDBJ whole genome shotgun (WGS) entry which is preliminary data.</text>
</comment>
<evidence type="ECO:0000256" key="2">
    <source>
        <dbReference type="ARBA" id="ARBA00005992"/>
    </source>
</evidence>
<dbReference type="GO" id="GO:0008360">
    <property type="term" value="P:regulation of cell shape"/>
    <property type="evidence" value="ECO:0007669"/>
    <property type="project" value="UniProtKB-UniRule"/>
</dbReference>
<dbReference type="AlphaFoldDB" id="A0A7X2IXX7"/>